<dbReference type="Proteomes" id="UP000229344">
    <property type="component" value="Unassembled WGS sequence"/>
</dbReference>
<evidence type="ECO:0000313" key="2">
    <source>
        <dbReference type="EMBL" id="PIR84787.1"/>
    </source>
</evidence>
<reference evidence="3" key="1">
    <citation type="submission" date="2017-09" db="EMBL/GenBank/DDBJ databases">
        <title>Depth-based differentiation of microbial function through sediment-hosted aquifers and enrichment of novel symbionts in the deep terrestrial subsurface.</title>
        <authorList>
            <person name="Probst A.J."/>
            <person name="Ladd B."/>
            <person name="Jarett J.K."/>
            <person name="Geller-Mcgrath D.E."/>
            <person name="Sieber C.M.K."/>
            <person name="Emerson J.B."/>
            <person name="Anantharaman K."/>
            <person name="Thomas B.C."/>
            <person name="Malmstrom R."/>
            <person name="Stieglmeier M."/>
            <person name="Klingl A."/>
            <person name="Woyke T."/>
            <person name="Ryan C.M."/>
            <person name="Banfield J.F."/>
        </authorList>
    </citation>
    <scope>NUCLEOTIDE SEQUENCE [LARGE SCALE GENOMIC DNA]</scope>
</reference>
<comment type="caution">
    <text evidence="2">The sequence shown here is derived from an EMBL/GenBank/DDBJ whole genome shotgun (WGS) entry which is preliminary data.</text>
</comment>
<dbReference type="EMBL" id="PFBI01000004">
    <property type="protein sequence ID" value="PIR84787.1"/>
    <property type="molecule type" value="Genomic_DNA"/>
</dbReference>
<dbReference type="InterPro" id="IPR036390">
    <property type="entry name" value="WH_DNA-bd_sf"/>
</dbReference>
<dbReference type="GO" id="GO:0006950">
    <property type="term" value="P:response to stress"/>
    <property type="evidence" value="ECO:0007669"/>
    <property type="project" value="TreeGrafter"/>
</dbReference>
<dbReference type="GO" id="GO:0003700">
    <property type="term" value="F:DNA-binding transcription factor activity"/>
    <property type="evidence" value="ECO:0007669"/>
    <property type="project" value="InterPro"/>
</dbReference>
<dbReference type="Pfam" id="PF12802">
    <property type="entry name" value="MarR_2"/>
    <property type="match status" value="1"/>
</dbReference>
<dbReference type="InterPro" id="IPR036388">
    <property type="entry name" value="WH-like_DNA-bd_sf"/>
</dbReference>
<evidence type="ECO:0000313" key="3">
    <source>
        <dbReference type="Proteomes" id="UP000229344"/>
    </source>
</evidence>
<dbReference type="InterPro" id="IPR011991">
    <property type="entry name" value="ArsR-like_HTH"/>
</dbReference>
<sequence>MNKEVAVVRGPPSLSLEGVRRVIAACPEEIGTLTLRQLEIILFLKLQNTCEENRTVRAIAAALNMTKSVVSRALDTLEDCKFVRRRKDLNDGRSVFVDVLPRGEAFLAEI</sequence>
<dbReference type="SUPFAM" id="SSF46785">
    <property type="entry name" value="Winged helix' DNA-binding domain"/>
    <property type="match status" value="1"/>
</dbReference>
<dbReference type="Gene3D" id="1.10.10.10">
    <property type="entry name" value="Winged helix-like DNA-binding domain superfamily/Winged helix DNA-binding domain"/>
    <property type="match status" value="1"/>
</dbReference>
<feature type="domain" description="HTH marR-type" evidence="1">
    <location>
        <begin position="1"/>
        <end position="110"/>
    </location>
</feature>
<dbReference type="AlphaFoldDB" id="A0A2H0UEH0"/>
<gene>
    <name evidence="2" type="ORF">COU16_01205</name>
</gene>
<evidence type="ECO:0000259" key="1">
    <source>
        <dbReference type="PROSITE" id="PS50995"/>
    </source>
</evidence>
<dbReference type="PANTHER" id="PTHR33164">
    <property type="entry name" value="TRANSCRIPTIONAL REGULATOR, MARR FAMILY"/>
    <property type="match status" value="1"/>
</dbReference>
<dbReference type="PROSITE" id="PS50995">
    <property type="entry name" value="HTH_MARR_2"/>
    <property type="match status" value="1"/>
</dbReference>
<dbReference type="CDD" id="cd00090">
    <property type="entry name" value="HTH_ARSR"/>
    <property type="match status" value="1"/>
</dbReference>
<accession>A0A2H0UEH0</accession>
<proteinExistence type="predicted"/>
<protein>
    <submittedName>
        <fullName evidence="2">MarR family transcriptional regulator</fullName>
    </submittedName>
</protein>
<dbReference type="InterPro" id="IPR039422">
    <property type="entry name" value="MarR/SlyA-like"/>
</dbReference>
<organism evidence="2 3">
    <name type="scientific">Candidatus Kaiserbacteria bacterium CG10_big_fil_rev_8_21_14_0_10_47_16</name>
    <dbReference type="NCBI Taxonomy" id="1974608"/>
    <lineage>
        <taxon>Bacteria</taxon>
        <taxon>Candidatus Kaiseribacteriota</taxon>
    </lineage>
</organism>
<dbReference type="InterPro" id="IPR000835">
    <property type="entry name" value="HTH_MarR-typ"/>
</dbReference>
<name>A0A2H0UEH0_9BACT</name>
<dbReference type="PANTHER" id="PTHR33164:SF43">
    <property type="entry name" value="HTH-TYPE TRANSCRIPTIONAL REPRESSOR YETL"/>
    <property type="match status" value="1"/>
</dbReference>